<keyword evidence="12" id="KW-1185">Reference proteome</keyword>
<reference evidence="11 12" key="1">
    <citation type="submission" date="2020-02" db="EMBL/GenBank/DDBJ databases">
        <title>Rhodobacter translucens sp. nov., a novel bacterium isolated from activated sludge.</title>
        <authorList>
            <person name="Liu J."/>
        </authorList>
    </citation>
    <scope>NUCLEOTIDE SEQUENCE [LARGE SCALE GENOMIC DNA]</scope>
    <source>
        <strain evidence="11 12">HX-7-19</strain>
    </source>
</reference>
<dbReference type="GO" id="GO:0019678">
    <property type="term" value="P:propionate metabolic process, methylmalonyl pathway"/>
    <property type="evidence" value="ECO:0007669"/>
    <property type="project" value="TreeGrafter"/>
</dbReference>
<dbReference type="Proteomes" id="UP000474758">
    <property type="component" value="Unassembled WGS sequence"/>
</dbReference>
<dbReference type="GO" id="GO:0005737">
    <property type="term" value="C:cytoplasm"/>
    <property type="evidence" value="ECO:0007669"/>
    <property type="project" value="TreeGrafter"/>
</dbReference>
<dbReference type="EMBL" id="JAALFE010000007">
    <property type="protein sequence ID" value="NGQ91051.1"/>
    <property type="molecule type" value="Genomic_DNA"/>
</dbReference>
<evidence type="ECO:0000256" key="8">
    <source>
        <dbReference type="ARBA" id="ARBA00023285"/>
    </source>
</evidence>
<dbReference type="InterPro" id="IPR036724">
    <property type="entry name" value="Cobalamin-bd_sf"/>
</dbReference>
<dbReference type="NCBIfam" id="TIGR00640">
    <property type="entry name" value="acid_CoA_mut_C"/>
    <property type="match status" value="1"/>
</dbReference>
<comment type="caution">
    <text evidence="11">The sequence shown here is derived from an EMBL/GenBank/DDBJ whole genome shotgun (WGS) entry which is preliminary data.</text>
</comment>
<evidence type="ECO:0000256" key="7">
    <source>
        <dbReference type="ARBA" id="ARBA00023235"/>
    </source>
</evidence>
<evidence type="ECO:0000256" key="5">
    <source>
        <dbReference type="ARBA" id="ARBA00022628"/>
    </source>
</evidence>
<dbReference type="Pfam" id="PF02310">
    <property type="entry name" value="B12-binding"/>
    <property type="match status" value="1"/>
</dbReference>
<dbReference type="CDD" id="cd02071">
    <property type="entry name" value="MM_CoA_mut_B12_BD"/>
    <property type="match status" value="1"/>
</dbReference>
<dbReference type="Pfam" id="PF01642">
    <property type="entry name" value="MM_CoA_mutase"/>
    <property type="match status" value="1"/>
</dbReference>
<dbReference type="GO" id="GO:0031419">
    <property type="term" value="F:cobalamin binding"/>
    <property type="evidence" value="ECO:0007669"/>
    <property type="project" value="UniProtKB-KW"/>
</dbReference>
<name>A0A6M1U9F5_9RHOB</name>
<dbReference type="PANTHER" id="PTHR48101:SF4">
    <property type="entry name" value="METHYLMALONYL-COA MUTASE, MITOCHONDRIAL"/>
    <property type="match status" value="1"/>
</dbReference>
<evidence type="ECO:0000256" key="2">
    <source>
        <dbReference type="ARBA" id="ARBA00005146"/>
    </source>
</evidence>
<evidence type="ECO:0000256" key="9">
    <source>
        <dbReference type="ARBA" id="ARBA00072363"/>
    </source>
</evidence>
<dbReference type="SUPFAM" id="SSF52242">
    <property type="entry name" value="Cobalamin (vitamin B12)-binding domain"/>
    <property type="match status" value="1"/>
</dbReference>
<dbReference type="NCBIfam" id="NF006944">
    <property type="entry name" value="PRK09426.1"/>
    <property type="match status" value="1"/>
</dbReference>
<keyword evidence="8" id="KW-0170">Cobalt</keyword>
<dbReference type="InterPro" id="IPR016176">
    <property type="entry name" value="Cbl-dep_enz_cat"/>
</dbReference>
<dbReference type="FunFam" id="3.40.50.280:FF:000002">
    <property type="entry name" value="Methylmalonyl-CoA mutase, mitochondrial"/>
    <property type="match status" value="1"/>
</dbReference>
<evidence type="ECO:0000256" key="3">
    <source>
        <dbReference type="ARBA" id="ARBA00008465"/>
    </source>
</evidence>
<dbReference type="EC" id="5.4.99.2" evidence="4"/>
<evidence type="ECO:0000259" key="10">
    <source>
        <dbReference type="PROSITE" id="PS51332"/>
    </source>
</evidence>
<dbReference type="RefSeq" id="WP_165049183.1">
    <property type="nucleotide sequence ID" value="NZ_JAALFE010000007.1"/>
</dbReference>
<gene>
    <name evidence="11" type="primary">scpA</name>
    <name evidence="11" type="ORF">G5V65_09085</name>
</gene>
<proteinExistence type="inferred from homology"/>
<dbReference type="FunFam" id="3.20.20.240:FF:000001">
    <property type="entry name" value="Probable methylmalonyl-coa mutase"/>
    <property type="match status" value="1"/>
</dbReference>
<dbReference type="SUPFAM" id="SSF51703">
    <property type="entry name" value="Cobalamin (vitamin B12)-dependent enzymes"/>
    <property type="match status" value="1"/>
</dbReference>
<dbReference type="InterPro" id="IPR006098">
    <property type="entry name" value="MMCoA_mutase_a_cat"/>
</dbReference>
<evidence type="ECO:0000313" key="12">
    <source>
        <dbReference type="Proteomes" id="UP000474758"/>
    </source>
</evidence>
<feature type="domain" description="B12-binding" evidence="10">
    <location>
        <begin position="579"/>
        <end position="709"/>
    </location>
</feature>
<dbReference type="GO" id="GO:0046872">
    <property type="term" value="F:metal ion binding"/>
    <property type="evidence" value="ECO:0007669"/>
    <property type="project" value="UniProtKB-KW"/>
</dbReference>
<dbReference type="CDD" id="cd03679">
    <property type="entry name" value="MM_CoA_mutase_alpha_like"/>
    <property type="match status" value="1"/>
</dbReference>
<organism evidence="11 12">
    <name type="scientific">Paragemmobacter kunshanensis</name>
    <dbReference type="NCBI Taxonomy" id="2583234"/>
    <lineage>
        <taxon>Bacteria</taxon>
        <taxon>Pseudomonadati</taxon>
        <taxon>Pseudomonadota</taxon>
        <taxon>Alphaproteobacteria</taxon>
        <taxon>Rhodobacterales</taxon>
        <taxon>Paracoccaceae</taxon>
        <taxon>Paragemmobacter</taxon>
    </lineage>
</organism>
<keyword evidence="5" id="KW-0846">Cobalamin</keyword>
<dbReference type="InterPro" id="IPR006099">
    <property type="entry name" value="MeMalonylCoA_mutase_a/b_cat"/>
</dbReference>
<evidence type="ECO:0000256" key="4">
    <source>
        <dbReference type="ARBA" id="ARBA00012398"/>
    </source>
</evidence>
<accession>A0A6M1U9F5</accession>
<evidence type="ECO:0000313" key="11">
    <source>
        <dbReference type="EMBL" id="NGQ91051.1"/>
    </source>
</evidence>
<comment type="pathway">
    <text evidence="2">Metabolic intermediate metabolism; propanoyl-CoA degradation; succinyl-CoA from propanoyl-CoA: step 3/3.</text>
</comment>
<comment type="cofactor">
    <cofactor evidence="1">
        <name>adenosylcob(III)alamin</name>
        <dbReference type="ChEBI" id="CHEBI:18408"/>
    </cofactor>
</comment>
<comment type="similarity">
    <text evidence="3">Belongs to the methylmalonyl-CoA mutase family.</text>
</comment>
<dbReference type="NCBIfam" id="TIGR00641">
    <property type="entry name" value="acid_CoA_mut_N"/>
    <property type="match status" value="1"/>
</dbReference>
<evidence type="ECO:0000256" key="1">
    <source>
        <dbReference type="ARBA" id="ARBA00001922"/>
    </source>
</evidence>
<dbReference type="PANTHER" id="PTHR48101">
    <property type="entry name" value="METHYLMALONYL-COA MUTASE, MITOCHONDRIAL-RELATED"/>
    <property type="match status" value="1"/>
</dbReference>
<dbReference type="InterPro" id="IPR006159">
    <property type="entry name" value="Acid_CoA_mut_C"/>
</dbReference>
<dbReference type="InterPro" id="IPR006158">
    <property type="entry name" value="Cobalamin-bd"/>
</dbReference>
<keyword evidence="7 11" id="KW-0413">Isomerase</keyword>
<dbReference type="Gene3D" id="3.20.20.240">
    <property type="entry name" value="Methylmalonyl-CoA mutase"/>
    <property type="match status" value="1"/>
</dbReference>
<dbReference type="PROSITE" id="PS51332">
    <property type="entry name" value="B12_BINDING"/>
    <property type="match status" value="1"/>
</dbReference>
<dbReference type="GO" id="GO:0004494">
    <property type="term" value="F:methylmalonyl-CoA mutase activity"/>
    <property type="evidence" value="ECO:0007669"/>
    <property type="project" value="UniProtKB-EC"/>
</dbReference>
<dbReference type="Gene3D" id="3.40.50.280">
    <property type="entry name" value="Cobalamin-binding domain"/>
    <property type="match status" value="1"/>
</dbReference>
<protein>
    <recommendedName>
        <fullName evidence="9">Methylmalonyl-CoA mutase</fullName>
        <ecNumber evidence="4">5.4.99.2</ecNumber>
    </recommendedName>
</protein>
<keyword evidence="6" id="KW-0479">Metal-binding</keyword>
<sequence length="709" mass="76697">MSEDLTKWRALAAKELKGAEPESLTWNTLEGIAIKPLYTAADVAGLPQMGELPGVAPFTRGVRATMYAGRPWTIRQYAGFSTAEESNNFYRKALAAGQQGVSVAFDLATHRGYDSDHPRVVGDVGKAGVAIDSVEDMKVLFDGIPLEKISVSMTMNGAVIPILANFIVTGEEQGVSRADLSGTIQNDILKEFMVRNTYVYPPEPSMRIIADIIEYTAKEMPKFNSISISGYHMQEAGANLVQELAFTLADGREYVRAALARGMDVDDFAGRLSFFFAIGMNFFMEAAKLRAARMLWHRIMEGFGAKKASSLMLRTHCQTSGVSLQEQDPYNNVIRTAYEAMAAVLGGTQSLHTNALDEAIALPTEFSARIARNTQLILQEETGITHVVDPLAGSYYVESLTAQLAEEAWALMEEVEAMGGMTKAVASGMPKLRIEESAARRQAMIDRGEEVIVGVNKYRKDKEEPIDILDIDNVAVREAQIARLNSTRAARDEAACQAALEELTRRAGEGGNLLEAAVVAARARATVGEISMAMEKVFGRHRAEVKTLAGVYGAAYEGDQGFAQIQKDVEAFAEAEGRRPRMLVVKMGQDGHDRGAKVIATAFADIGFDVDVGPLFQTPEEAAQDAIDNDVHVVGISSQAAGHKTLAPKLVQALRDAGAEDILVICGGVIPQQDYQFLQDAGVKAIFGPGTNIPAAARDILELIRAARA</sequence>
<dbReference type="AlphaFoldDB" id="A0A6M1U9F5"/>
<evidence type="ECO:0000256" key="6">
    <source>
        <dbReference type="ARBA" id="ARBA00022723"/>
    </source>
</evidence>